<proteinExistence type="predicted"/>
<evidence type="ECO:0000256" key="1">
    <source>
        <dbReference type="SAM" id="SignalP"/>
    </source>
</evidence>
<dbReference type="EMBL" id="LNYL01000050">
    <property type="protein sequence ID" value="KTD24632.1"/>
    <property type="molecule type" value="Genomic_DNA"/>
</dbReference>
<gene>
    <name evidence="2" type="ORF">Lmac_2719</name>
</gene>
<dbReference type="Proteomes" id="UP000054908">
    <property type="component" value="Unassembled WGS sequence"/>
</dbReference>
<dbReference type="PATRIC" id="fig|466.6.peg.2903"/>
<name>A0A0W0VX26_9GAMM</name>
<feature type="chain" id="PRO_5006915143" evidence="1">
    <location>
        <begin position="25"/>
        <end position="881"/>
    </location>
</feature>
<dbReference type="OrthoDB" id="5573519at2"/>
<protein>
    <submittedName>
        <fullName evidence="2">Protein with a bacterial immunoglobulin-like domain protein</fullName>
    </submittedName>
</protein>
<keyword evidence="3" id="KW-1185">Reference proteome</keyword>
<dbReference type="AlphaFoldDB" id="A0A0W0VX26"/>
<keyword evidence="1" id="KW-0732">Signal</keyword>
<dbReference type="STRING" id="466.Lmac_2719"/>
<comment type="caution">
    <text evidence="2">The sequence shown here is derived from an EMBL/GenBank/DDBJ whole genome shotgun (WGS) entry which is preliminary data.</text>
</comment>
<evidence type="ECO:0000313" key="2">
    <source>
        <dbReference type="EMBL" id="KTD24632.1"/>
    </source>
</evidence>
<feature type="signal peptide" evidence="1">
    <location>
        <begin position="1"/>
        <end position="24"/>
    </location>
</feature>
<sequence>MKKTSLRQWAVTIFLMIMAVVVQAAEVKFNIVPVLRAPNTMPANGLAYAQYMITNNTGIARELTTVPIPGVRHFVTGAPGTCHSPFVLAHGQSCLLVLELLAHEMAGGVHSGPVVCKTMGPGDNRPDASLCSQPYPTDFLQINLTPAIPVGLVANTSAVVFSLGSTGSVTITNTNPFGFAQHLDIHFILNTAISITSSTCPSHLPPNASCVITFSATSGATTTLSVMGTNTNQLLIPITAAANVPISVSPNPLVLGVGNSSSITVTNLSATVPAINVRATPPAASTNIQVSSTNCPTSLPPGGSCTITFSATGVQSGITVPIQGTNTNQVNLSVSSQVVRISSNPNLTLGINQLGTVTVTNQSSTGTAYNIQPTIPSGSGITATTSPACSVLAPGGTCTMQFSGSLLQSSGVNIFIQGSNTNQTAVKITILQATLQVTPNPLALSEGGPASSITVMNTSSVAVTSNILPATGTTSPQNVQVTANTCIFSQAAPFQPSSSCTISFQAPIGSTASQFIVQSATPNATNQTTLNVTVSEVVINISPTLLTLTPGGQGQVTITNQSSTAAALNLAATPTTLCNNNTCDSTCGTSLAPSGTCTMTFNGNTNPPQTNFVDISGDNTNTVRLQINTVGTILTLQPTLGSPYITVSPNATTTTLFSVTYNNSSGPPLSNITLILPSSWTQVIQDDSACAGPIFPGETCTISLGSDTAYIAQNTIHAQDGAGDTSNNTAIGFIQDGGFVFDITNGVVTVADQSDAVQTLQWQTTNVLTNANSTTDGLTNTQAIMQNSGLFGAPAAGDCFFQTSPQKFLPASGQLAEMYTSLSHLGLGNFGGLPYWSSTESSFSDAFAVNLVDTGNPTTTPYPDSKSLSLLVRCAYIAGYP</sequence>
<accession>A0A0W0VX26</accession>
<reference evidence="2 3" key="1">
    <citation type="submission" date="2015-11" db="EMBL/GenBank/DDBJ databases">
        <title>Genomic analysis of 38 Legionella species identifies large and diverse effector repertoires.</title>
        <authorList>
            <person name="Burstein D."/>
            <person name="Amaro F."/>
            <person name="Zusman T."/>
            <person name="Lifshitz Z."/>
            <person name="Cohen O."/>
            <person name="Gilbert J.A."/>
            <person name="Pupko T."/>
            <person name="Shuman H.A."/>
            <person name="Segal G."/>
        </authorList>
    </citation>
    <scope>NUCLEOTIDE SEQUENCE [LARGE SCALE GENOMIC DNA]</scope>
    <source>
        <strain evidence="2 3">PX-1-G2-E2</strain>
    </source>
</reference>
<evidence type="ECO:0000313" key="3">
    <source>
        <dbReference type="Proteomes" id="UP000054908"/>
    </source>
</evidence>
<organism evidence="2 3">
    <name type="scientific">Legionella maceachernii</name>
    <dbReference type="NCBI Taxonomy" id="466"/>
    <lineage>
        <taxon>Bacteria</taxon>
        <taxon>Pseudomonadati</taxon>
        <taxon>Pseudomonadota</taxon>
        <taxon>Gammaproteobacteria</taxon>
        <taxon>Legionellales</taxon>
        <taxon>Legionellaceae</taxon>
        <taxon>Legionella</taxon>
    </lineage>
</organism>
<dbReference type="RefSeq" id="WP_058453400.1">
    <property type="nucleotide sequence ID" value="NZ_CAAAIB010000001.1"/>
</dbReference>